<dbReference type="GO" id="GO:0016887">
    <property type="term" value="F:ATP hydrolysis activity"/>
    <property type="evidence" value="ECO:0007669"/>
    <property type="project" value="InterPro"/>
</dbReference>
<dbReference type="Gene3D" id="1.10.8.60">
    <property type="match status" value="1"/>
</dbReference>
<feature type="compositionally biased region" description="Polar residues" evidence="4">
    <location>
        <begin position="220"/>
        <end position="231"/>
    </location>
</feature>
<keyword evidence="3" id="KW-0067">ATP-binding</keyword>
<keyword evidence="7" id="KW-1185">Reference proteome</keyword>
<dbReference type="FunFam" id="3.40.50.300:FF:000093">
    <property type="entry name" value="Fidgetin-like 1"/>
    <property type="match status" value="1"/>
</dbReference>
<evidence type="ECO:0000313" key="7">
    <source>
        <dbReference type="Proteomes" id="UP000549394"/>
    </source>
</evidence>
<dbReference type="InterPro" id="IPR003959">
    <property type="entry name" value="ATPase_AAA_core"/>
</dbReference>
<feature type="compositionally biased region" description="Basic and acidic residues" evidence="4">
    <location>
        <begin position="166"/>
        <end position="198"/>
    </location>
</feature>
<evidence type="ECO:0000256" key="4">
    <source>
        <dbReference type="SAM" id="MobiDB-lite"/>
    </source>
</evidence>
<protein>
    <submittedName>
        <fullName evidence="6">DgyrCDS10561</fullName>
    </submittedName>
</protein>
<dbReference type="GO" id="GO:0005524">
    <property type="term" value="F:ATP binding"/>
    <property type="evidence" value="ECO:0007669"/>
    <property type="project" value="UniProtKB-KW"/>
</dbReference>
<dbReference type="InterPro" id="IPR027417">
    <property type="entry name" value="P-loop_NTPase"/>
</dbReference>
<evidence type="ECO:0000256" key="3">
    <source>
        <dbReference type="ARBA" id="ARBA00022840"/>
    </source>
</evidence>
<keyword evidence="2" id="KW-0547">Nucleotide-binding</keyword>
<dbReference type="SUPFAM" id="SSF52540">
    <property type="entry name" value="P-loop containing nucleoside triphosphate hydrolases"/>
    <property type="match status" value="1"/>
</dbReference>
<dbReference type="SMART" id="SM00382">
    <property type="entry name" value="AAA"/>
    <property type="match status" value="1"/>
</dbReference>
<organism evidence="6 7">
    <name type="scientific">Dimorphilus gyrociliatus</name>
    <dbReference type="NCBI Taxonomy" id="2664684"/>
    <lineage>
        <taxon>Eukaryota</taxon>
        <taxon>Metazoa</taxon>
        <taxon>Spiralia</taxon>
        <taxon>Lophotrochozoa</taxon>
        <taxon>Annelida</taxon>
        <taxon>Polychaeta</taxon>
        <taxon>Polychaeta incertae sedis</taxon>
        <taxon>Dinophilidae</taxon>
        <taxon>Dimorphilus</taxon>
    </lineage>
</organism>
<dbReference type="InterPro" id="IPR015415">
    <property type="entry name" value="Spast_Vps4_C"/>
</dbReference>
<proteinExistence type="inferred from homology"/>
<gene>
    <name evidence="6" type="ORF">DGYR_LOCUS9962</name>
</gene>
<dbReference type="OrthoDB" id="10251136at2759"/>
<name>A0A7I8W0N3_9ANNE</name>
<feature type="region of interest" description="Disordered" evidence="4">
    <location>
        <begin position="215"/>
        <end position="272"/>
    </location>
</feature>
<reference evidence="6 7" key="1">
    <citation type="submission" date="2020-08" db="EMBL/GenBank/DDBJ databases">
        <authorList>
            <person name="Hejnol A."/>
        </authorList>
    </citation>
    <scope>NUCLEOTIDE SEQUENCE [LARGE SCALE GENOMIC DNA]</scope>
</reference>
<dbReference type="FunFam" id="1.10.8.60:FF:000022">
    <property type="entry name" value="Fidgetin like 1"/>
    <property type="match status" value="1"/>
</dbReference>
<dbReference type="Pfam" id="PF00004">
    <property type="entry name" value="AAA"/>
    <property type="match status" value="1"/>
</dbReference>
<dbReference type="InterPro" id="IPR041569">
    <property type="entry name" value="AAA_lid_3"/>
</dbReference>
<dbReference type="AlphaFoldDB" id="A0A7I8W0N3"/>
<dbReference type="Pfam" id="PF17862">
    <property type="entry name" value="AAA_lid_3"/>
    <property type="match status" value="1"/>
</dbReference>
<dbReference type="GO" id="GO:0008568">
    <property type="term" value="F:microtubule severing ATPase activity"/>
    <property type="evidence" value="ECO:0007669"/>
    <property type="project" value="TreeGrafter"/>
</dbReference>
<dbReference type="EMBL" id="CAJFCJ010000016">
    <property type="protein sequence ID" value="CAD5122111.1"/>
    <property type="molecule type" value="Genomic_DNA"/>
</dbReference>
<feature type="domain" description="AAA+ ATPase" evidence="5">
    <location>
        <begin position="341"/>
        <end position="477"/>
    </location>
</feature>
<sequence>MENEELVNKLKECTRRYEDQCDAETRLECNQYLTFHSRYEKNFSPYNFGLKFNSFAKLIDNERQRGGFENFREETGEVLVSENRSFDSWKSSLSFDKVKDLDFVQNFLMCCKKSSKLFDAFEEVDQPIRLGGCGSQSLDGSNEEKNEFERRKIPPKSTLFYSNSQARHDPPTRSISIEKEEKNRYTHEEHPPPRHVDKSSLPGFKTAKEQLLEDMKTKGKSASSFNQNGPSKKSLGGKRTIHSSFVPPRIGGGNDNQPQSNSNSSNSSNTSDAFKELCADERLKNFEPKIVELIMSEIVDKSAPIRWEDIAGLEFAKKTIMEVIVYPMLRPDLFSGPLRQPPKGVLLFGPPGTGKTLIGKCIASQSNSTFFSISASSLTSKWVGEGEKLVRCLFALAKVHQPSVVFIDEIDSLLSQRSDSEHESSRRIKTEFLVQLDGATTEDDERILCIGATNRPQEIDEAARRRFVKRLYVPLPDYPARIQISRKLFSNQSHNLSEEDFENIGGKSDGFSGADMTNLCREAAMGPIRAIRDISKVKSDEIRAISMMDFDAAFKTVKATVSNDDLVGYVKWDKQFGAGC</sequence>
<feature type="compositionally biased region" description="Basic and acidic residues" evidence="4">
    <location>
        <begin position="142"/>
        <end position="152"/>
    </location>
</feature>
<dbReference type="Proteomes" id="UP000549394">
    <property type="component" value="Unassembled WGS sequence"/>
</dbReference>
<dbReference type="InterPro" id="IPR050304">
    <property type="entry name" value="MT-severing_AAA_ATPase"/>
</dbReference>
<evidence type="ECO:0000256" key="2">
    <source>
        <dbReference type="ARBA" id="ARBA00022741"/>
    </source>
</evidence>
<dbReference type="InterPro" id="IPR003593">
    <property type="entry name" value="AAA+_ATPase"/>
</dbReference>
<dbReference type="PANTHER" id="PTHR23074:SF17">
    <property type="entry name" value="FIDGETIN-LIKE PROTEIN 1"/>
    <property type="match status" value="1"/>
</dbReference>
<dbReference type="Gene3D" id="3.40.50.300">
    <property type="entry name" value="P-loop containing nucleotide triphosphate hydrolases"/>
    <property type="match status" value="1"/>
</dbReference>
<dbReference type="Pfam" id="PF09336">
    <property type="entry name" value="Vps4_C"/>
    <property type="match status" value="1"/>
</dbReference>
<dbReference type="PANTHER" id="PTHR23074">
    <property type="entry name" value="AAA DOMAIN-CONTAINING"/>
    <property type="match status" value="1"/>
</dbReference>
<comment type="caution">
    <text evidence="6">The sequence shown here is derived from an EMBL/GenBank/DDBJ whole genome shotgun (WGS) entry which is preliminary data.</text>
</comment>
<feature type="compositionally biased region" description="Low complexity" evidence="4">
    <location>
        <begin position="260"/>
        <end position="271"/>
    </location>
</feature>
<evidence type="ECO:0000256" key="1">
    <source>
        <dbReference type="ARBA" id="ARBA00006914"/>
    </source>
</evidence>
<accession>A0A7I8W0N3</accession>
<evidence type="ECO:0000313" key="6">
    <source>
        <dbReference type="EMBL" id="CAD5122111.1"/>
    </source>
</evidence>
<feature type="region of interest" description="Disordered" evidence="4">
    <location>
        <begin position="132"/>
        <end position="202"/>
    </location>
</feature>
<evidence type="ECO:0000259" key="5">
    <source>
        <dbReference type="SMART" id="SM00382"/>
    </source>
</evidence>
<comment type="similarity">
    <text evidence="1">Belongs to the AAA ATPase family.</text>
</comment>